<protein>
    <submittedName>
        <fullName evidence="1">Uncharacterized protein</fullName>
    </submittedName>
</protein>
<reference evidence="1 2" key="1">
    <citation type="submission" date="2018-06" db="EMBL/GenBank/DDBJ databases">
        <title>A transcriptomic atlas of mushroom development highlights an independent origin of complex multicellularity.</title>
        <authorList>
            <consortium name="DOE Joint Genome Institute"/>
            <person name="Krizsan K."/>
            <person name="Almasi E."/>
            <person name="Merenyi Z."/>
            <person name="Sahu N."/>
            <person name="Viragh M."/>
            <person name="Koszo T."/>
            <person name="Mondo S."/>
            <person name="Kiss B."/>
            <person name="Balint B."/>
            <person name="Kues U."/>
            <person name="Barry K."/>
            <person name="Hegedus J.C."/>
            <person name="Henrissat B."/>
            <person name="Johnson J."/>
            <person name="Lipzen A."/>
            <person name="Ohm R."/>
            <person name="Nagy I."/>
            <person name="Pangilinan J."/>
            <person name="Yan J."/>
            <person name="Xiong Y."/>
            <person name="Grigoriev I.V."/>
            <person name="Hibbett D.S."/>
            <person name="Nagy L.G."/>
        </authorList>
    </citation>
    <scope>NUCLEOTIDE SEQUENCE [LARGE SCALE GENOMIC DNA]</scope>
    <source>
        <strain evidence="1 2">SZMC22713</strain>
    </source>
</reference>
<dbReference type="EMBL" id="ML170247">
    <property type="protein sequence ID" value="TDL16276.1"/>
    <property type="molecule type" value="Genomic_DNA"/>
</dbReference>
<evidence type="ECO:0000313" key="1">
    <source>
        <dbReference type="EMBL" id="TDL16276.1"/>
    </source>
</evidence>
<name>A0A4Y7PMK0_9AGAM</name>
<sequence>MVKYKLNIAHITSYTHGVAFGEHINRALCHVELRISEVGEKGTVTPSWPELGQSCNDCGHPHSDLDPVKNECGEDLTVSTNRLIVFDGGSYRIVQKLKEHFTGRPKLPCIAATTTVMRFLTTLLSRPLDISNMAEELSLVWRQYFLGANWTTEICSENGSNMKEITKDAAVNSKGAEPIDKVIGVLCDMNVDFQSALYNLRGSKLTGVTFGEVVFHQSKSDPEEVMKKSWPGKLFES</sequence>
<accession>A0A4Y7PMK0</accession>
<evidence type="ECO:0000313" key="2">
    <source>
        <dbReference type="Proteomes" id="UP000294933"/>
    </source>
</evidence>
<dbReference type="VEuPathDB" id="FungiDB:BD410DRAFT_808253"/>
<dbReference type="Proteomes" id="UP000294933">
    <property type="component" value="Unassembled WGS sequence"/>
</dbReference>
<gene>
    <name evidence="1" type="ORF">BD410DRAFT_808253</name>
</gene>
<dbReference type="AlphaFoldDB" id="A0A4Y7PMK0"/>
<proteinExistence type="predicted"/>
<keyword evidence="2" id="KW-1185">Reference proteome</keyword>
<organism evidence="1 2">
    <name type="scientific">Rickenella mellea</name>
    <dbReference type="NCBI Taxonomy" id="50990"/>
    <lineage>
        <taxon>Eukaryota</taxon>
        <taxon>Fungi</taxon>
        <taxon>Dikarya</taxon>
        <taxon>Basidiomycota</taxon>
        <taxon>Agaricomycotina</taxon>
        <taxon>Agaricomycetes</taxon>
        <taxon>Hymenochaetales</taxon>
        <taxon>Rickenellaceae</taxon>
        <taxon>Rickenella</taxon>
    </lineage>
</organism>